<gene>
    <name evidence="3" type="ordered locus">EUBELI_10004</name>
</gene>
<evidence type="ECO:0000256" key="1">
    <source>
        <dbReference type="SAM" id="Phobius"/>
    </source>
</evidence>
<evidence type="ECO:0000259" key="2">
    <source>
        <dbReference type="Pfam" id="PF24073"/>
    </source>
</evidence>
<keyword evidence="1" id="KW-0472">Membrane</keyword>
<dbReference type="Pfam" id="PF24073">
    <property type="entry name" value="DUF7365"/>
    <property type="match status" value="1"/>
</dbReference>
<evidence type="ECO:0000313" key="4">
    <source>
        <dbReference type="Proteomes" id="UP000001476"/>
    </source>
</evidence>
<reference evidence="3 4" key="1">
    <citation type="journal article" date="2009" name="Proc. Natl. Acad. Sci. U.S.A.">
        <title>Characterizing a model human gut microbiota composed of members of its two dominant bacterial phyla.</title>
        <authorList>
            <person name="Mahowald M.A."/>
            <person name="Rey F.E."/>
            <person name="Seedorf H."/>
            <person name="Turnbaugh P.J."/>
            <person name="Fulton R.S."/>
            <person name="Wollam A."/>
            <person name="Shah N."/>
            <person name="Wang C."/>
            <person name="Magrini V."/>
            <person name="Wilson R.K."/>
            <person name="Cantarel B.L."/>
            <person name="Coutinho P.M."/>
            <person name="Henrissat B."/>
            <person name="Crock L.W."/>
            <person name="Russell A."/>
            <person name="Verberkmoes N.C."/>
            <person name="Hettich R.L."/>
            <person name="Gordon J.I."/>
        </authorList>
    </citation>
    <scope>NUCLEOTIDE SEQUENCE [LARGE SCALE GENOMIC DNA]</scope>
    <source>
        <strain evidence="4">ATCC 27750 / DSM 3376 / VPI C15-48 / C15-B4</strain>
        <plasmid evidence="3">unnamed</plasmid>
    </source>
</reference>
<feature type="domain" description="DUF7365" evidence="2">
    <location>
        <begin position="20"/>
        <end position="80"/>
    </location>
</feature>
<dbReference type="HOGENOM" id="CLU_2245916_0_0_9"/>
<dbReference type="AlphaFoldDB" id="C4Z5S6"/>
<keyword evidence="1" id="KW-1133">Transmembrane helix</keyword>
<feature type="transmembrane region" description="Helical" evidence="1">
    <location>
        <begin position="100"/>
        <end position="120"/>
    </location>
</feature>
<dbReference type="KEGG" id="eel:EUBELI_10004"/>
<dbReference type="EMBL" id="CP001105">
    <property type="protein sequence ID" value="ACR73054.1"/>
    <property type="molecule type" value="Genomic_DNA"/>
</dbReference>
<keyword evidence="4" id="KW-1185">Reference proteome</keyword>
<name>C4Z5S6_LACE2</name>
<keyword evidence="1" id="KW-0812">Transmembrane</keyword>
<dbReference type="Proteomes" id="UP000001476">
    <property type="component" value="Plasmid pEubeli1"/>
</dbReference>
<geneLocation type="plasmid" evidence="4">
    <name>pEubeli1</name>
</geneLocation>
<evidence type="ECO:0000313" key="3">
    <source>
        <dbReference type="EMBL" id="ACR73054.1"/>
    </source>
</evidence>
<proteinExistence type="predicted"/>
<keyword evidence="3" id="KW-0614">Plasmid</keyword>
<organism evidence="3 4">
    <name type="scientific">Lachnospira eligens (strain ATCC 27750 / DSM 3376 / VPI C15-48 / C15-B4)</name>
    <name type="common">Eubacterium eligens</name>
    <dbReference type="NCBI Taxonomy" id="515620"/>
    <lineage>
        <taxon>Bacteria</taxon>
        <taxon>Bacillati</taxon>
        <taxon>Bacillota</taxon>
        <taxon>Clostridia</taxon>
        <taxon>Lachnospirales</taxon>
        <taxon>Lachnospiraceae</taxon>
        <taxon>Lachnospira</taxon>
    </lineage>
</organism>
<dbReference type="InterPro" id="IPR055789">
    <property type="entry name" value="DUF7365"/>
</dbReference>
<accession>C4Z5S6</accession>
<sequence>MGRAKCSPFYYGGKEDLMDMATDANINIEHRLTEVEQRAKSNTNRLNEHDEILKSNSEMIGAIKELATEVKYMRGDLNETVERLNKLEGKDGDKWDKFKWLIVTGLVTLILGYLAVSVGLK</sequence>
<protein>
    <recommendedName>
        <fullName evidence="2">DUF7365 domain-containing protein</fullName>
    </recommendedName>
</protein>